<evidence type="ECO:0000313" key="2">
    <source>
        <dbReference type="Proteomes" id="UP001205740"/>
    </source>
</evidence>
<proteinExistence type="predicted"/>
<organism evidence="1 2">
    <name type="scientific">Williamsia serinedens</name>
    <dbReference type="NCBI Taxonomy" id="391736"/>
    <lineage>
        <taxon>Bacteria</taxon>
        <taxon>Bacillati</taxon>
        <taxon>Actinomycetota</taxon>
        <taxon>Actinomycetes</taxon>
        <taxon>Mycobacteriales</taxon>
        <taxon>Nocardiaceae</taxon>
        <taxon>Williamsia</taxon>
    </lineage>
</organism>
<accession>A0ABT1GYL9</accession>
<name>A0ABT1GYL9_9NOCA</name>
<comment type="caution">
    <text evidence="1">The sequence shown here is derived from an EMBL/GenBank/DDBJ whole genome shotgun (WGS) entry which is preliminary data.</text>
</comment>
<keyword evidence="2" id="KW-1185">Reference proteome</keyword>
<evidence type="ECO:0000313" key="1">
    <source>
        <dbReference type="EMBL" id="MCP2160085.1"/>
    </source>
</evidence>
<gene>
    <name evidence="1" type="ORF">LX12_001264</name>
</gene>
<dbReference type="EMBL" id="JAMTCG010000002">
    <property type="protein sequence ID" value="MCP2160085.1"/>
    <property type="molecule type" value="Genomic_DNA"/>
</dbReference>
<protein>
    <submittedName>
        <fullName evidence="1">Uncharacterized protein</fullName>
    </submittedName>
</protein>
<reference evidence="1 2" key="1">
    <citation type="submission" date="2022-06" db="EMBL/GenBank/DDBJ databases">
        <title>Genomic Encyclopedia of Archaeal and Bacterial Type Strains, Phase II (KMG-II): from individual species to whole genera.</title>
        <authorList>
            <person name="Goeker M."/>
        </authorList>
    </citation>
    <scope>NUCLEOTIDE SEQUENCE [LARGE SCALE GENOMIC DNA]</scope>
    <source>
        <strain evidence="1 2">DSM 45037</strain>
    </source>
</reference>
<dbReference type="Proteomes" id="UP001205740">
    <property type="component" value="Unassembled WGS sequence"/>
</dbReference>
<sequence length="84" mass="8852">MIPPGVHLIPPGVHLIPRRPHDCTLAGIYRTLVGIYRTLVGIYCTLGGGSDSGHGVAGGDRRGHEEVPGVAIEPRRDHAVAVTL</sequence>